<feature type="non-terminal residue" evidence="2">
    <location>
        <position position="1"/>
    </location>
</feature>
<evidence type="ECO:0000313" key="2">
    <source>
        <dbReference type="EMBL" id="KAG5386717.1"/>
    </source>
</evidence>
<evidence type="ECO:0000313" key="3">
    <source>
        <dbReference type="Proteomes" id="UP000823674"/>
    </source>
</evidence>
<keyword evidence="3" id="KW-1185">Reference proteome</keyword>
<name>A0ABQ7LJI3_BRACM</name>
<sequence length="76" mass="9114">KKKRKTEETNKQDRSFKTRAKAPTFNSNQQYEKDTKSNSRLWFITEAQYAYGVRNKKFSVKRIPCCCFLQMILIQN</sequence>
<proteinExistence type="predicted"/>
<feature type="region of interest" description="Disordered" evidence="1">
    <location>
        <begin position="1"/>
        <end position="33"/>
    </location>
</feature>
<feature type="compositionally biased region" description="Basic and acidic residues" evidence="1">
    <location>
        <begin position="1"/>
        <end position="16"/>
    </location>
</feature>
<dbReference type="Proteomes" id="UP000823674">
    <property type="component" value="Chromosome A09"/>
</dbReference>
<comment type="caution">
    <text evidence="2">The sequence shown here is derived from an EMBL/GenBank/DDBJ whole genome shotgun (WGS) entry which is preliminary data.</text>
</comment>
<organism evidence="2 3">
    <name type="scientific">Brassica rapa subsp. trilocularis</name>
    <dbReference type="NCBI Taxonomy" id="1813537"/>
    <lineage>
        <taxon>Eukaryota</taxon>
        <taxon>Viridiplantae</taxon>
        <taxon>Streptophyta</taxon>
        <taxon>Embryophyta</taxon>
        <taxon>Tracheophyta</taxon>
        <taxon>Spermatophyta</taxon>
        <taxon>Magnoliopsida</taxon>
        <taxon>eudicotyledons</taxon>
        <taxon>Gunneridae</taxon>
        <taxon>Pentapetalae</taxon>
        <taxon>rosids</taxon>
        <taxon>malvids</taxon>
        <taxon>Brassicales</taxon>
        <taxon>Brassicaceae</taxon>
        <taxon>Brassiceae</taxon>
        <taxon>Brassica</taxon>
    </lineage>
</organism>
<protein>
    <submittedName>
        <fullName evidence="2">Uncharacterized protein</fullName>
    </submittedName>
</protein>
<gene>
    <name evidence="2" type="primary">A09p069630.1_BraROA</name>
    <name evidence="2" type="ORF">IGI04_038187</name>
</gene>
<evidence type="ECO:0000256" key="1">
    <source>
        <dbReference type="SAM" id="MobiDB-lite"/>
    </source>
</evidence>
<accession>A0ABQ7LJI3</accession>
<reference evidence="2 3" key="1">
    <citation type="submission" date="2021-03" db="EMBL/GenBank/DDBJ databases">
        <authorList>
            <person name="King G.J."/>
            <person name="Bancroft I."/>
            <person name="Baten A."/>
            <person name="Bloomfield J."/>
            <person name="Borpatragohain P."/>
            <person name="He Z."/>
            <person name="Irish N."/>
            <person name="Irwin J."/>
            <person name="Liu K."/>
            <person name="Mauleon R.P."/>
            <person name="Moore J."/>
            <person name="Morris R."/>
            <person name="Ostergaard L."/>
            <person name="Wang B."/>
            <person name="Wells R."/>
        </authorList>
    </citation>
    <scope>NUCLEOTIDE SEQUENCE [LARGE SCALE GENOMIC DNA]</scope>
    <source>
        <strain evidence="2">R-o-18</strain>
        <tissue evidence="2">Leaf</tissue>
    </source>
</reference>
<dbReference type="EMBL" id="JADBGQ010000008">
    <property type="protein sequence ID" value="KAG5386717.1"/>
    <property type="molecule type" value="Genomic_DNA"/>
</dbReference>